<feature type="chain" id="PRO_5038583242" evidence="1">
    <location>
        <begin position="37"/>
        <end position="709"/>
    </location>
</feature>
<organism evidence="2 3">
    <name type="scientific">Paractinoplanes ferrugineus</name>
    <dbReference type="NCBI Taxonomy" id="113564"/>
    <lineage>
        <taxon>Bacteria</taxon>
        <taxon>Bacillati</taxon>
        <taxon>Actinomycetota</taxon>
        <taxon>Actinomycetes</taxon>
        <taxon>Micromonosporales</taxon>
        <taxon>Micromonosporaceae</taxon>
        <taxon>Paractinoplanes</taxon>
    </lineage>
</organism>
<accession>A0A919IXS6</accession>
<dbReference type="InterPro" id="IPR017853">
    <property type="entry name" value="GH"/>
</dbReference>
<gene>
    <name evidence="2" type="ORF">Afe05nite_19640</name>
</gene>
<dbReference type="Proteomes" id="UP000598174">
    <property type="component" value="Unassembled WGS sequence"/>
</dbReference>
<evidence type="ECO:0000313" key="2">
    <source>
        <dbReference type="EMBL" id="GIE10124.1"/>
    </source>
</evidence>
<keyword evidence="1" id="KW-0732">Signal</keyword>
<keyword evidence="3" id="KW-1185">Reference proteome</keyword>
<dbReference type="SUPFAM" id="SSF51445">
    <property type="entry name" value="(Trans)glycosidases"/>
    <property type="match status" value="1"/>
</dbReference>
<protein>
    <submittedName>
        <fullName evidence="2">Uncharacterized protein</fullName>
    </submittedName>
</protein>
<sequence>MPARPRFGRTRATAFAVFAGALCLMLSGATSSPALRSPALLIAGMRDIPSPPTGTPWRPAPVDANGLSMVAGADGRRFVLHTAAGERSFLPGVDLGNTTPGHVPADVSISAAQYRAWFAAMTWLGIRVVRIYDIHPPAFYQQLLAYNQANPDRPLYVMQGVSLVGDAYIKQGNLYDPQVTEAFRQELKDATQAVSGQLARTSLPTRVGGEWTADVTPWLAGWLIGSELDPAATAASDRKNAKAKPVTGKYFRSTPEATPTERWLANRMNDLAGYEAARKLSQPIAFVNWATTDPLRHPEEPLRQEDQIQLDANHVRPTEHWPAGTFASYHAYPYYPDFLRYEPGLQGSGDPYLAYLKALRDHHRDMPTMITEFGVPSSIGSAHNGPLERDQGNHSEVEATRMSAGLLRDMAAIGLAGGFLYEWADEWYRYSWNTVAHQLPTRRQLWHDPLTNEQYFGLLAMDPAGGTDRSTLLDADGGWPATRVRARVDESYLHLEIKLGDSRPGSLMVGLDALPSLTGTPMAGSADHRPDAIFALNLVGHTGQAYVREQLDPLQLDGDVPDSARAQAPDGWRPFELLVNRPQTVPSTGARMPIEMQNAGLLQYGGWDPAKGGADSRALWNLDDDTLTVRVPWAMMAFADPSSHAVGVPRAGKLTTQRSPGVTVNLSASGKDQEIGQVTWDDWNRPAATERIKQGAEQIRDAALAVTSD</sequence>
<proteinExistence type="predicted"/>
<evidence type="ECO:0000313" key="3">
    <source>
        <dbReference type="Proteomes" id="UP000598174"/>
    </source>
</evidence>
<name>A0A919IXS6_9ACTN</name>
<evidence type="ECO:0000256" key="1">
    <source>
        <dbReference type="SAM" id="SignalP"/>
    </source>
</evidence>
<dbReference type="EMBL" id="BOMM01000014">
    <property type="protein sequence ID" value="GIE10124.1"/>
    <property type="molecule type" value="Genomic_DNA"/>
</dbReference>
<feature type="signal peptide" evidence="1">
    <location>
        <begin position="1"/>
        <end position="36"/>
    </location>
</feature>
<dbReference type="AlphaFoldDB" id="A0A919IXS6"/>
<dbReference type="Gene3D" id="3.20.20.80">
    <property type="entry name" value="Glycosidases"/>
    <property type="match status" value="1"/>
</dbReference>
<reference evidence="2" key="1">
    <citation type="submission" date="2021-01" db="EMBL/GenBank/DDBJ databases">
        <title>Whole genome shotgun sequence of Actinoplanes ferrugineus NBRC 15555.</title>
        <authorList>
            <person name="Komaki H."/>
            <person name="Tamura T."/>
        </authorList>
    </citation>
    <scope>NUCLEOTIDE SEQUENCE</scope>
    <source>
        <strain evidence="2">NBRC 15555</strain>
    </source>
</reference>
<comment type="caution">
    <text evidence="2">The sequence shown here is derived from an EMBL/GenBank/DDBJ whole genome shotgun (WGS) entry which is preliminary data.</text>
</comment>